<keyword evidence="9 13" id="KW-0694">RNA-binding</keyword>
<dbReference type="Pfam" id="PF07973">
    <property type="entry name" value="tRNA_SAD"/>
    <property type="match status" value="1"/>
</dbReference>
<keyword evidence="10 13" id="KW-0648">Protein biosynthesis</keyword>
<feature type="binding site" evidence="13">
    <location>
        <position position="509"/>
    </location>
    <ligand>
        <name>Zn(2+)</name>
        <dbReference type="ChEBI" id="CHEBI:29105"/>
        <note>catalytic</note>
    </ligand>
</feature>
<dbReference type="EC" id="6.1.1.3" evidence="13"/>
<name>A0ABS4GHC1_9FIRM</name>
<evidence type="ECO:0000256" key="2">
    <source>
        <dbReference type="ARBA" id="ARBA00022490"/>
    </source>
</evidence>
<evidence type="ECO:0000256" key="7">
    <source>
        <dbReference type="ARBA" id="ARBA00022833"/>
    </source>
</evidence>
<dbReference type="InterPro" id="IPR012947">
    <property type="entry name" value="tRNA_SAD"/>
</dbReference>
<evidence type="ECO:0000313" key="17">
    <source>
        <dbReference type="Proteomes" id="UP001519342"/>
    </source>
</evidence>
<dbReference type="InterPro" id="IPR004095">
    <property type="entry name" value="TGS"/>
</dbReference>
<comment type="catalytic activity">
    <reaction evidence="12 13">
        <text>tRNA(Thr) + L-threonine + ATP = L-threonyl-tRNA(Thr) + AMP + diphosphate + H(+)</text>
        <dbReference type="Rhea" id="RHEA:24624"/>
        <dbReference type="Rhea" id="RHEA-COMP:9670"/>
        <dbReference type="Rhea" id="RHEA-COMP:9704"/>
        <dbReference type="ChEBI" id="CHEBI:15378"/>
        <dbReference type="ChEBI" id="CHEBI:30616"/>
        <dbReference type="ChEBI" id="CHEBI:33019"/>
        <dbReference type="ChEBI" id="CHEBI:57926"/>
        <dbReference type="ChEBI" id="CHEBI:78442"/>
        <dbReference type="ChEBI" id="CHEBI:78534"/>
        <dbReference type="ChEBI" id="CHEBI:456215"/>
        <dbReference type="EC" id="6.1.1.3"/>
    </reaction>
</comment>
<dbReference type="SUPFAM" id="SSF55681">
    <property type="entry name" value="Class II aaRS and biotin synthetases"/>
    <property type="match status" value="1"/>
</dbReference>
<dbReference type="InterPro" id="IPR012675">
    <property type="entry name" value="Beta-grasp_dom_sf"/>
</dbReference>
<gene>
    <name evidence="13" type="primary">thrS</name>
    <name evidence="16" type="ORF">J2Z76_002952</name>
</gene>
<evidence type="ECO:0000256" key="8">
    <source>
        <dbReference type="ARBA" id="ARBA00022840"/>
    </source>
</evidence>
<comment type="cofactor">
    <cofactor evidence="13">
        <name>Zn(2+)</name>
        <dbReference type="ChEBI" id="CHEBI:29105"/>
    </cofactor>
    <text evidence="13">Binds 1 zinc ion per subunit.</text>
</comment>
<comment type="caution">
    <text evidence="16">The sequence shown here is derived from an EMBL/GenBank/DDBJ whole genome shotgun (WGS) entry which is preliminary data.</text>
</comment>
<comment type="caution">
    <text evidence="13">Lacks conserved residue(s) required for the propagation of feature annotation.</text>
</comment>
<proteinExistence type="inferred from homology"/>
<dbReference type="Pfam" id="PF03129">
    <property type="entry name" value="HGTP_anticodon"/>
    <property type="match status" value="1"/>
</dbReference>
<dbReference type="PROSITE" id="PS51880">
    <property type="entry name" value="TGS"/>
    <property type="match status" value="1"/>
</dbReference>
<protein>
    <recommendedName>
        <fullName evidence="13">Threonine--tRNA ligase</fullName>
        <ecNumber evidence="13">6.1.1.3</ecNumber>
    </recommendedName>
    <alternativeName>
        <fullName evidence="13">Threonyl-tRNA synthetase</fullName>
        <shortName evidence="13">ThrRS</shortName>
    </alternativeName>
</protein>
<evidence type="ECO:0000313" key="16">
    <source>
        <dbReference type="EMBL" id="MBP1927079.1"/>
    </source>
</evidence>
<evidence type="ECO:0000256" key="10">
    <source>
        <dbReference type="ARBA" id="ARBA00022917"/>
    </source>
</evidence>
<comment type="subunit">
    <text evidence="13">Homodimer.</text>
</comment>
<evidence type="ECO:0000256" key="13">
    <source>
        <dbReference type="HAMAP-Rule" id="MF_00184"/>
    </source>
</evidence>
<keyword evidence="8 13" id="KW-0067">ATP-binding</keyword>
<accession>A0ABS4GHC1</accession>
<comment type="similarity">
    <text evidence="1 13">Belongs to the class-II aminoacyl-tRNA synthetase family.</text>
</comment>
<comment type="subcellular location">
    <subcellularLocation>
        <location evidence="13">Cytoplasm</location>
    </subcellularLocation>
</comment>
<dbReference type="InterPro" id="IPR033728">
    <property type="entry name" value="ThrRS_core"/>
</dbReference>
<evidence type="ECO:0000259" key="15">
    <source>
        <dbReference type="PROSITE" id="PS51880"/>
    </source>
</evidence>
<evidence type="ECO:0000256" key="5">
    <source>
        <dbReference type="ARBA" id="ARBA00022723"/>
    </source>
</evidence>
<feature type="binding site" evidence="13">
    <location>
        <position position="384"/>
    </location>
    <ligand>
        <name>Zn(2+)</name>
        <dbReference type="ChEBI" id="CHEBI:29105"/>
        <note>catalytic</note>
    </ligand>
</feature>
<dbReference type="SUPFAM" id="SSF81271">
    <property type="entry name" value="TGS-like"/>
    <property type="match status" value="1"/>
</dbReference>
<feature type="domain" description="TGS" evidence="15">
    <location>
        <begin position="1"/>
        <end position="61"/>
    </location>
</feature>
<dbReference type="Gene3D" id="3.30.930.10">
    <property type="entry name" value="Bira Bifunctional Protein, Domain 2"/>
    <property type="match status" value="1"/>
</dbReference>
<evidence type="ECO:0000256" key="3">
    <source>
        <dbReference type="ARBA" id="ARBA00022555"/>
    </source>
</evidence>
<dbReference type="PANTHER" id="PTHR11451">
    <property type="entry name" value="THREONINE-TRNA LIGASE"/>
    <property type="match status" value="1"/>
</dbReference>
<dbReference type="EMBL" id="JAGGKS010000010">
    <property type="protein sequence ID" value="MBP1927079.1"/>
    <property type="molecule type" value="Genomic_DNA"/>
</dbReference>
<dbReference type="Gene3D" id="3.30.54.20">
    <property type="match status" value="1"/>
</dbReference>
<dbReference type="InterPro" id="IPR045864">
    <property type="entry name" value="aa-tRNA-synth_II/BPL/LPL"/>
</dbReference>
<evidence type="ECO:0000256" key="9">
    <source>
        <dbReference type="ARBA" id="ARBA00022884"/>
    </source>
</evidence>
<dbReference type="Pfam" id="PF02824">
    <property type="entry name" value="TGS"/>
    <property type="match status" value="1"/>
</dbReference>
<dbReference type="Gene3D" id="3.30.980.10">
    <property type="entry name" value="Threonyl-trna Synthetase, Chain A, domain 2"/>
    <property type="match status" value="1"/>
</dbReference>
<dbReference type="NCBIfam" id="TIGR00418">
    <property type="entry name" value="thrS"/>
    <property type="match status" value="1"/>
</dbReference>
<evidence type="ECO:0000256" key="1">
    <source>
        <dbReference type="ARBA" id="ARBA00008226"/>
    </source>
</evidence>
<dbReference type="CDD" id="cd00860">
    <property type="entry name" value="ThrRS_anticodon"/>
    <property type="match status" value="1"/>
</dbReference>
<keyword evidence="3 13" id="KW-0820">tRNA-binding</keyword>
<dbReference type="InterPro" id="IPR036621">
    <property type="entry name" value="Anticodon-bd_dom_sf"/>
</dbReference>
<keyword evidence="11 13" id="KW-0030">Aminoacyl-tRNA synthetase</keyword>
<dbReference type="SUPFAM" id="SSF55186">
    <property type="entry name" value="ThrRS/AlaRS common domain"/>
    <property type="match status" value="1"/>
</dbReference>
<dbReference type="InterPro" id="IPR002320">
    <property type="entry name" value="Thr-tRNA-ligase_IIa"/>
</dbReference>
<keyword evidence="5 13" id="KW-0479">Metal-binding</keyword>
<dbReference type="InterPro" id="IPR006195">
    <property type="entry name" value="aa-tRNA-synth_II"/>
</dbReference>
<dbReference type="RefSeq" id="WP_209512797.1">
    <property type="nucleotide sequence ID" value="NZ_JAGGKS010000010.1"/>
</dbReference>
<dbReference type="InterPro" id="IPR012676">
    <property type="entry name" value="TGS-like"/>
</dbReference>
<dbReference type="SMART" id="SM00863">
    <property type="entry name" value="tRNA_SAD"/>
    <property type="match status" value="1"/>
</dbReference>
<keyword evidence="7 13" id="KW-0862">Zinc</keyword>
<dbReference type="CDD" id="cd00771">
    <property type="entry name" value="ThrRS_core"/>
    <property type="match status" value="1"/>
</dbReference>
<dbReference type="PANTHER" id="PTHR11451:SF44">
    <property type="entry name" value="THREONINE--TRNA LIGASE, CHLOROPLASTIC_MITOCHONDRIAL 2"/>
    <property type="match status" value="1"/>
</dbReference>
<dbReference type="Gene3D" id="3.40.50.800">
    <property type="entry name" value="Anticodon-binding domain"/>
    <property type="match status" value="1"/>
</dbReference>
<evidence type="ECO:0000259" key="14">
    <source>
        <dbReference type="PROSITE" id="PS50862"/>
    </source>
</evidence>
<feature type="domain" description="Aminoacyl-transfer RNA synthetases class-II family profile" evidence="14">
    <location>
        <begin position="267"/>
        <end position="532"/>
    </location>
</feature>
<dbReference type="SUPFAM" id="SSF52954">
    <property type="entry name" value="Class II aaRS ABD-related"/>
    <property type="match status" value="1"/>
</dbReference>
<keyword evidence="17" id="KW-1185">Reference proteome</keyword>
<keyword evidence="4 13" id="KW-0436">Ligase</keyword>
<dbReference type="Proteomes" id="UP001519342">
    <property type="component" value="Unassembled WGS sequence"/>
</dbReference>
<dbReference type="InterPro" id="IPR004154">
    <property type="entry name" value="Anticodon-bd"/>
</dbReference>
<dbReference type="PRINTS" id="PR01047">
    <property type="entry name" value="TRNASYNTHTHR"/>
</dbReference>
<evidence type="ECO:0000256" key="11">
    <source>
        <dbReference type="ARBA" id="ARBA00023146"/>
    </source>
</evidence>
<dbReference type="Pfam" id="PF00587">
    <property type="entry name" value="tRNA-synt_2b"/>
    <property type="match status" value="1"/>
</dbReference>
<dbReference type="Gene3D" id="3.10.20.30">
    <property type="match status" value="1"/>
</dbReference>
<keyword evidence="2 13" id="KW-0963">Cytoplasm</keyword>
<evidence type="ECO:0000256" key="6">
    <source>
        <dbReference type="ARBA" id="ARBA00022741"/>
    </source>
</evidence>
<sequence length="639" mass="73713">MIKLTLPDMSIREYEDGTKAIDVVKSISEGLARSVVGASFNGKTIGLQEQINEDGNIKFLKFEDKEGKDIFWHTSSHILAQAIKRIWPEAKLAIGPSIDNGFYYDIDLDYRLVQEDFEKIESEMKKIVKEGLELERFELPREEAIKFMEEKEEPYKVELIKDLPADAIISFYKQGDFVDLCAGPHLESTKKPKAIKLLSIAGAYWRGNEKNKMLQRVYGIAFEKAKGLEEYIHMLEEAKKRDHRKLGKELELFFMSEEGPGFPFFLPKGIEIKNELLKYWREVHKKAGYVEIETPLMLSKHLWENSGHWDHYKDNMYTVKIDEEDFCVKPMNCPGGMMVYKNSMHSYKDFPIKAAEIGRVHRHELSGALHGLMRVRAFTQDDAHIFMLPEQIKDEIKNVANLIDGMYKTFGFTYHVELSTRPEDFLGDLKDWDVAESSLKEALEELGLDYIINEGDGAFYGPKIDFHLNDCIGRTWQCGTIQLDYQMPQRFDLEYVGADGQKHRPIMIHRVAFGSIERFFGILIEQFAGAFPTWLSPVQVKVLPISDKFNGYAEKVKEELEVFNIRVEIDTRAEKIGYKIREAQLEKVPYMFVVGEKEAEGNSVSVRERQKGDIGSMSTKEISDIILNKIKTRENDSPQ</sequence>
<dbReference type="GO" id="GO:0004829">
    <property type="term" value="F:threonine-tRNA ligase activity"/>
    <property type="evidence" value="ECO:0007669"/>
    <property type="project" value="UniProtKB-EC"/>
</dbReference>
<dbReference type="PROSITE" id="PS50862">
    <property type="entry name" value="AA_TRNA_LIGASE_II"/>
    <property type="match status" value="1"/>
</dbReference>
<keyword evidence="6 13" id="KW-0547">Nucleotide-binding</keyword>
<dbReference type="InterPro" id="IPR047246">
    <property type="entry name" value="ThrRS_anticodon"/>
</dbReference>
<reference evidence="16 17" key="1">
    <citation type="submission" date="2021-03" db="EMBL/GenBank/DDBJ databases">
        <title>Genomic Encyclopedia of Type Strains, Phase IV (KMG-IV): sequencing the most valuable type-strain genomes for metagenomic binning, comparative biology and taxonomic classification.</title>
        <authorList>
            <person name="Goeker M."/>
        </authorList>
    </citation>
    <scope>NUCLEOTIDE SEQUENCE [LARGE SCALE GENOMIC DNA]</scope>
    <source>
        <strain evidence="16 17">DSM 24004</strain>
    </source>
</reference>
<dbReference type="CDD" id="cd01667">
    <property type="entry name" value="TGS_ThrRS"/>
    <property type="match status" value="1"/>
</dbReference>
<evidence type="ECO:0000256" key="12">
    <source>
        <dbReference type="ARBA" id="ARBA00049515"/>
    </source>
</evidence>
<organism evidence="16 17">
    <name type="scientific">Sedimentibacter acidaminivorans</name>
    <dbReference type="NCBI Taxonomy" id="913099"/>
    <lineage>
        <taxon>Bacteria</taxon>
        <taxon>Bacillati</taxon>
        <taxon>Bacillota</taxon>
        <taxon>Tissierellia</taxon>
        <taxon>Sedimentibacter</taxon>
    </lineage>
</organism>
<evidence type="ECO:0000256" key="4">
    <source>
        <dbReference type="ARBA" id="ARBA00022598"/>
    </source>
</evidence>
<dbReference type="HAMAP" id="MF_00184">
    <property type="entry name" value="Thr_tRNA_synth"/>
    <property type="match status" value="1"/>
</dbReference>
<dbReference type="InterPro" id="IPR002314">
    <property type="entry name" value="aa-tRNA-synt_IIb"/>
</dbReference>
<feature type="binding site" evidence="13">
    <location>
        <position position="333"/>
    </location>
    <ligand>
        <name>Zn(2+)</name>
        <dbReference type="ChEBI" id="CHEBI:29105"/>
        <note>catalytic</note>
    </ligand>
</feature>
<dbReference type="InterPro" id="IPR018163">
    <property type="entry name" value="Thr/Ala-tRNA-synth_IIc_edit"/>
</dbReference>